<comment type="subcellular location">
    <subcellularLocation>
        <location evidence="3">Nucleus</location>
    </subcellularLocation>
</comment>
<feature type="domain" description="Fork-head" evidence="4">
    <location>
        <begin position="73"/>
        <end position="100"/>
    </location>
</feature>
<dbReference type="GO" id="GO:1990837">
    <property type="term" value="F:sequence-specific double-stranded DNA binding"/>
    <property type="evidence" value="ECO:0007669"/>
    <property type="project" value="TreeGrafter"/>
</dbReference>
<dbReference type="Ensembl" id="ENSSDUT00000032773.1">
    <property type="protein sequence ID" value="ENSSDUP00000032220.1"/>
    <property type="gene ID" value="ENSSDUG00000023155.1"/>
</dbReference>
<proteinExistence type="predicted"/>
<dbReference type="PANTHER" id="PTHR46617:SF6">
    <property type="entry name" value="FORKHEAD BOX PROTEIN G1"/>
    <property type="match status" value="1"/>
</dbReference>
<dbReference type="SUPFAM" id="SSF46785">
    <property type="entry name" value="Winged helix' DNA-binding domain"/>
    <property type="match status" value="1"/>
</dbReference>
<name>A0A3B4VR13_SERDU</name>
<dbReference type="Proteomes" id="UP000261420">
    <property type="component" value="Unplaced"/>
</dbReference>
<dbReference type="GO" id="GO:0005634">
    <property type="term" value="C:nucleus"/>
    <property type="evidence" value="ECO:0007669"/>
    <property type="project" value="UniProtKB-SubCell"/>
</dbReference>
<accession>A0A3B4VR13</accession>
<evidence type="ECO:0000256" key="3">
    <source>
        <dbReference type="PROSITE-ProRule" id="PRU00089"/>
    </source>
</evidence>
<sequence>MRIENFRAIVNTKSSFSISSLLVQTEGCRVTGCLLSSQKLRSAHPEKFQLKEEKLDNEKNFLETKTVGGSDALTLNGIYEFIHGHFPYYRQNRQGWQNSIMPRHYDDPGKKAKLLDAWTPAVRMGSFYWPVPPFLPLANTSATHLGAGTYLSASSPLLQTTPHRLFRPHQEMSYIGSQLPRQSAAIRLALPARFSPHPSLACTLRCRHPCSFNMISGTGQLLYSHSNTMLPHTF</sequence>
<dbReference type="GO" id="GO:0003700">
    <property type="term" value="F:DNA-binding transcription factor activity"/>
    <property type="evidence" value="ECO:0007669"/>
    <property type="project" value="InterPro"/>
</dbReference>
<dbReference type="STRING" id="41447.ENSSDUP00000032220"/>
<evidence type="ECO:0000259" key="4">
    <source>
        <dbReference type="PROSITE" id="PS50039"/>
    </source>
</evidence>
<keyword evidence="3" id="KW-0539">Nucleus</keyword>
<dbReference type="PROSITE" id="PS50039">
    <property type="entry name" value="FORK_HEAD_3"/>
    <property type="match status" value="1"/>
</dbReference>
<reference evidence="5" key="2">
    <citation type="submission" date="2025-09" db="UniProtKB">
        <authorList>
            <consortium name="Ensembl"/>
        </authorList>
    </citation>
    <scope>IDENTIFICATION</scope>
</reference>
<evidence type="ECO:0000313" key="6">
    <source>
        <dbReference type="Proteomes" id="UP000261420"/>
    </source>
</evidence>
<evidence type="ECO:0000256" key="2">
    <source>
        <dbReference type="ARBA" id="ARBA00034868"/>
    </source>
</evidence>
<dbReference type="Gene3D" id="1.10.10.10">
    <property type="entry name" value="Winged helix-like DNA-binding domain superfamily/Winged helix DNA-binding domain"/>
    <property type="match status" value="1"/>
</dbReference>
<evidence type="ECO:0000313" key="5">
    <source>
        <dbReference type="Ensembl" id="ENSSDUP00000032220.1"/>
    </source>
</evidence>
<dbReference type="PANTHER" id="PTHR46617">
    <property type="entry name" value="FORKHEAD BOX PROTEIN G1"/>
    <property type="match status" value="1"/>
</dbReference>
<keyword evidence="1 3" id="KW-0238">DNA-binding</keyword>
<dbReference type="InterPro" id="IPR047208">
    <property type="entry name" value="FOXG1"/>
</dbReference>
<evidence type="ECO:0000256" key="1">
    <source>
        <dbReference type="ARBA" id="ARBA00023125"/>
    </source>
</evidence>
<keyword evidence="6" id="KW-1185">Reference proteome</keyword>
<dbReference type="SMART" id="SM00339">
    <property type="entry name" value="FH"/>
    <property type="match status" value="1"/>
</dbReference>
<dbReference type="InterPro" id="IPR036388">
    <property type="entry name" value="WH-like_DNA-bd_sf"/>
</dbReference>
<protein>
    <recommendedName>
        <fullName evidence="2">Forkhead box protein G1</fullName>
    </recommendedName>
</protein>
<reference evidence="5" key="1">
    <citation type="submission" date="2025-08" db="UniProtKB">
        <authorList>
            <consortium name="Ensembl"/>
        </authorList>
    </citation>
    <scope>IDENTIFICATION</scope>
</reference>
<organism evidence="5 6">
    <name type="scientific">Seriola dumerili</name>
    <name type="common">Greater amberjack</name>
    <name type="synonym">Caranx dumerili</name>
    <dbReference type="NCBI Taxonomy" id="41447"/>
    <lineage>
        <taxon>Eukaryota</taxon>
        <taxon>Metazoa</taxon>
        <taxon>Chordata</taxon>
        <taxon>Craniata</taxon>
        <taxon>Vertebrata</taxon>
        <taxon>Euteleostomi</taxon>
        <taxon>Actinopterygii</taxon>
        <taxon>Neopterygii</taxon>
        <taxon>Teleostei</taxon>
        <taxon>Neoteleostei</taxon>
        <taxon>Acanthomorphata</taxon>
        <taxon>Carangaria</taxon>
        <taxon>Carangiformes</taxon>
        <taxon>Carangidae</taxon>
        <taxon>Seriola</taxon>
    </lineage>
</organism>
<dbReference type="InterPro" id="IPR001766">
    <property type="entry name" value="Fork_head_dom"/>
</dbReference>
<feature type="DNA-binding region" description="Fork-head" evidence="3">
    <location>
        <begin position="73"/>
        <end position="100"/>
    </location>
</feature>
<dbReference type="GO" id="GO:0006357">
    <property type="term" value="P:regulation of transcription by RNA polymerase II"/>
    <property type="evidence" value="ECO:0007669"/>
    <property type="project" value="TreeGrafter"/>
</dbReference>
<dbReference type="AlphaFoldDB" id="A0A3B4VR13"/>
<dbReference type="Pfam" id="PF00250">
    <property type="entry name" value="Forkhead"/>
    <property type="match status" value="1"/>
</dbReference>
<dbReference type="InterPro" id="IPR036390">
    <property type="entry name" value="WH_DNA-bd_sf"/>
</dbReference>